<protein>
    <submittedName>
        <fullName evidence="3">U17-Nephitoxin-Nsp1a_1</fullName>
    </submittedName>
</protein>
<dbReference type="WBParaSite" id="ACAC_0001357101-mRNA-1">
    <property type="protein sequence ID" value="ACAC_0001357101-mRNA-1"/>
    <property type="gene ID" value="ACAC_0001357101"/>
</dbReference>
<organism evidence="2 3">
    <name type="scientific">Angiostrongylus cantonensis</name>
    <name type="common">Rat lungworm</name>
    <dbReference type="NCBI Taxonomy" id="6313"/>
    <lineage>
        <taxon>Eukaryota</taxon>
        <taxon>Metazoa</taxon>
        <taxon>Ecdysozoa</taxon>
        <taxon>Nematoda</taxon>
        <taxon>Chromadorea</taxon>
        <taxon>Rhabditida</taxon>
        <taxon>Rhabditina</taxon>
        <taxon>Rhabditomorpha</taxon>
        <taxon>Strongyloidea</taxon>
        <taxon>Metastrongylidae</taxon>
        <taxon>Angiostrongylus</taxon>
    </lineage>
</organism>
<sequence length="96" mass="11253">MRTVICALMIVAVYATILNEYVTAAPLHEEEKIEEKLKYLQDELTHLQRQLGTPIVTEKQDGHKLLFNEWQPQKRLVAWQPMKRTVDERQPGELVI</sequence>
<keyword evidence="1" id="KW-0732">Signal</keyword>
<dbReference type="AlphaFoldDB" id="A0A0K0DP82"/>
<accession>A0A0K0DP82</accession>
<evidence type="ECO:0000313" key="2">
    <source>
        <dbReference type="Proteomes" id="UP000035642"/>
    </source>
</evidence>
<feature type="chain" id="PRO_5005326862" evidence="1">
    <location>
        <begin position="25"/>
        <end position="96"/>
    </location>
</feature>
<name>A0A0K0DP82_ANGCA</name>
<keyword evidence="2" id="KW-1185">Reference proteome</keyword>
<reference evidence="3" key="2">
    <citation type="submission" date="2017-02" db="UniProtKB">
        <authorList>
            <consortium name="WormBaseParasite"/>
        </authorList>
    </citation>
    <scope>IDENTIFICATION</scope>
</reference>
<evidence type="ECO:0000313" key="3">
    <source>
        <dbReference type="WBParaSite" id="ACAC_0001357101-mRNA-1"/>
    </source>
</evidence>
<reference evidence="2" key="1">
    <citation type="submission" date="2012-09" db="EMBL/GenBank/DDBJ databases">
        <authorList>
            <person name="Martin A.A."/>
        </authorList>
    </citation>
    <scope>NUCLEOTIDE SEQUENCE</scope>
</reference>
<dbReference type="Proteomes" id="UP000035642">
    <property type="component" value="Unassembled WGS sequence"/>
</dbReference>
<evidence type="ECO:0000256" key="1">
    <source>
        <dbReference type="SAM" id="SignalP"/>
    </source>
</evidence>
<proteinExistence type="predicted"/>
<feature type="signal peptide" evidence="1">
    <location>
        <begin position="1"/>
        <end position="24"/>
    </location>
</feature>